<organism evidence="2 3">
    <name type="scientific">Parasponia andersonii</name>
    <name type="common">Sponia andersonii</name>
    <dbReference type="NCBI Taxonomy" id="3476"/>
    <lineage>
        <taxon>Eukaryota</taxon>
        <taxon>Viridiplantae</taxon>
        <taxon>Streptophyta</taxon>
        <taxon>Embryophyta</taxon>
        <taxon>Tracheophyta</taxon>
        <taxon>Spermatophyta</taxon>
        <taxon>Magnoliopsida</taxon>
        <taxon>eudicotyledons</taxon>
        <taxon>Gunneridae</taxon>
        <taxon>Pentapetalae</taxon>
        <taxon>rosids</taxon>
        <taxon>fabids</taxon>
        <taxon>Rosales</taxon>
        <taxon>Cannabaceae</taxon>
        <taxon>Parasponia</taxon>
    </lineage>
</organism>
<dbReference type="OrthoDB" id="673745at2759"/>
<dbReference type="Proteomes" id="UP000237105">
    <property type="component" value="Unassembled WGS sequence"/>
</dbReference>
<feature type="region of interest" description="Disordered" evidence="1">
    <location>
        <begin position="1"/>
        <end position="120"/>
    </location>
</feature>
<dbReference type="AlphaFoldDB" id="A0A2P5A844"/>
<feature type="compositionally biased region" description="Basic residues" evidence="1">
    <location>
        <begin position="1"/>
        <end position="11"/>
    </location>
</feature>
<dbReference type="EMBL" id="JXTB01000791">
    <property type="protein sequence ID" value="PON32700.1"/>
    <property type="molecule type" value="Genomic_DNA"/>
</dbReference>
<feature type="compositionally biased region" description="Basic residues" evidence="1">
    <location>
        <begin position="142"/>
        <end position="160"/>
    </location>
</feature>
<dbReference type="STRING" id="3476.A0A2P5A844"/>
<evidence type="ECO:0000313" key="3">
    <source>
        <dbReference type="Proteomes" id="UP000237105"/>
    </source>
</evidence>
<proteinExistence type="predicted"/>
<keyword evidence="3" id="KW-1185">Reference proteome</keyword>
<feature type="compositionally biased region" description="Basic and acidic residues" evidence="1">
    <location>
        <begin position="73"/>
        <end position="92"/>
    </location>
</feature>
<protein>
    <submittedName>
        <fullName evidence="2">Coiled-coil protein</fullName>
    </submittedName>
</protein>
<name>A0A2P5A844_PARAD</name>
<evidence type="ECO:0000256" key="1">
    <source>
        <dbReference type="SAM" id="MobiDB-lite"/>
    </source>
</evidence>
<feature type="compositionally biased region" description="Polar residues" evidence="1">
    <location>
        <begin position="43"/>
        <end position="54"/>
    </location>
</feature>
<evidence type="ECO:0000313" key="2">
    <source>
        <dbReference type="EMBL" id="PON32700.1"/>
    </source>
</evidence>
<gene>
    <name evidence="2" type="ORF">PanWU01x14_359180</name>
</gene>
<dbReference type="PANTHER" id="PTHR37218:SF2">
    <property type="entry name" value="COILED-COIL PROTEIN"/>
    <property type="match status" value="1"/>
</dbReference>
<reference evidence="3" key="1">
    <citation type="submission" date="2016-06" db="EMBL/GenBank/DDBJ databases">
        <title>Parallel loss of symbiosis genes in relatives of nitrogen-fixing non-legume Parasponia.</title>
        <authorList>
            <person name="Van Velzen R."/>
            <person name="Holmer R."/>
            <person name="Bu F."/>
            <person name="Rutten L."/>
            <person name="Van Zeijl A."/>
            <person name="Liu W."/>
            <person name="Santuari L."/>
            <person name="Cao Q."/>
            <person name="Sharma T."/>
            <person name="Shen D."/>
            <person name="Roswanjaya Y."/>
            <person name="Wardhani T."/>
            <person name="Kalhor M.S."/>
            <person name="Jansen J."/>
            <person name="Van den Hoogen J."/>
            <person name="Gungor B."/>
            <person name="Hartog M."/>
            <person name="Hontelez J."/>
            <person name="Verver J."/>
            <person name="Yang W.-C."/>
            <person name="Schijlen E."/>
            <person name="Repin R."/>
            <person name="Schilthuizen M."/>
            <person name="Schranz E."/>
            <person name="Heidstra R."/>
            <person name="Miyata K."/>
            <person name="Fedorova E."/>
            <person name="Kohlen W."/>
            <person name="Bisseling T."/>
            <person name="Smit S."/>
            <person name="Geurts R."/>
        </authorList>
    </citation>
    <scope>NUCLEOTIDE SEQUENCE [LARGE SCALE GENOMIC DNA]</scope>
    <source>
        <strain evidence="3">cv. WU1-14</strain>
    </source>
</reference>
<comment type="caution">
    <text evidence="2">The sequence shown here is derived from an EMBL/GenBank/DDBJ whole genome shotgun (WGS) entry which is preliminary data.</text>
</comment>
<feature type="region of interest" description="Disordered" evidence="1">
    <location>
        <begin position="217"/>
        <end position="237"/>
    </location>
</feature>
<feature type="region of interest" description="Disordered" evidence="1">
    <location>
        <begin position="134"/>
        <end position="166"/>
    </location>
</feature>
<accession>A0A2P5A844</accession>
<sequence length="237" mass="26785">MGGKGRKRREKNYRAAHGGYSRLPPPPNPSQLDALPSKLRQLISLTSPQSQGSAKESKNVQQKRKNGNGASELKSRRKDEVISETAEIKDKNLITPQPTNDHDDSVRSSTNETRKKKIKRKAVEDLRFESAALEKSDISSKRRERKKKYLEARKNKHKKAKTENNIDFPGREKIEFGDIVQAPLKLSSIPKPLKNTQDASHERLRLQAIESYRKSKGWTSRPGIHLPLPVTAPTEGL</sequence>
<dbReference type="PANTHER" id="PTHR37218">
    <property type="entry name" value="COILED-COIL PROTEIN"/>
    <property type="match status" value="1"/>
</dbReference>